<gene>
    <name evidence="2" type="ORF">WR25_14666</name>
</gene>
<dbReference type="Proteomes" id="UP000218231">
    <property type="component" value="Unassembled WGS sequence"/>
</dbReference>
<proteinExistence type="predicted"/>
<protein>
    <submittedName>
        <fullName evidence="2">Uncharacterized protein</fullName>
    </submittedName>
</protein>
<feature type="region of interest" description="Disordered" evidence="1">
    <location>
        <begin position="1"/>
        <end position="41"/>
    </location>
</feature>
<organism evidence="2 3">
    <name type="scientific">Diploscapter pachys</name>
    <dbReference type="NCBI Taxonomy" id="2018661"/>
    <lineage>
        <taxon>Eukaryota</taxon>
        <taxon>Metazoa</taxon>
        <taxon>Ecdysozoa</taxon>
        <taxon>Nematoda</taxon>
        <taxon>Chromadorea</taxon>
        <taxon>Rhabditida</taxon>
        <taxon>Rhabditina</taxon>
        <taxon>Rhabditomorpha</taxon>
        <taxon>Rhabditoidea</taxon>
        <taxon>Rhabditidae</taxon>
        <taxon>Diploscapter</taxon>
    </lineage>
</organism>
<dbReference type="EMBL" id="LIAE01006680">
    <property type="protein sequence ID" value="PAV86351.1"/>
    <property type="molecule type" value="Genomic_DNA"/>
</dbReference>
<dbReference type="AlphaFoldDB" id="A0A2A2LJH8"/>
<evidence type="ECO:0000313" key="2">
    <source>
        <dbReference type="EMBL" id="PAV86351.1"/>
    </source>
</evidence>
<name>A0A2A2LJH8_9BILA</name>
<feature type="compositionally biased region" description="Basic and acidic residues" evidence="1">
    <location>
        <begin position="24"/>
        <end position="38"/>
    </location>
</feature>
<accession>A0A2A2LJH8</accession>
<reference evidence="2 3" key="1">
    <citation type="journal article" date="2017" name="Curr. Biol.">
        <title>Genome architecture and evolution of a unichromosomal asexual nematode.</title>
        <authorList>
            <person name="Fradin H."/>
            <person name="Zegar C."/>
            <person name="Gutwein M."/>
            <person name="Lucas J."/>
            <person name="Kovtun M."/>
            <person name="Corcoran D."/>
            <person name="Baugh L.R."/>
            <person name="Kiontke K."/>
            <person name="Gunsalus K."/>
            <person name="Fitch D.H."/>
            <person name="Piano F."/>
        </authorList>
    </citation>
    <scope>NUCLEOTIDE SEQUENCE [LARGE SCALE GENOMIC DNA]</scope>
    <source>
        <strain evidence="2">PF1309</strain>
    </source>
</reference>
<keyword evidence="3" id="KW-1185">Reference proteome</keyword>
<comment type="caution">
    <text evidence="2">The sequence shown here is derived from an EMBL/GenBank/DDBJ whole genome shotgun (WGS) entry which is preliminary data.</text>
</comment>
<sequence>MSHSFKEQPNEWDESPPRSPRQSSKPEDDSDSTSKEGIEPALKSLLDKLAIENDGECTRIIEDDFKKEKCDSDSDADSYFLRPVSTRSDLVEEASTSVGMPPVNQRSREVSDCLFRMNAIPQAFINQFNRASRCMYAKLKTKTRNGMKGAMKLLSFRANPQPYIPEEIMSTVFVAEIWETPEYLYREDPEMRQSWVFSDHQPPFVHVKFFVESNDPHFHKWLILPFGGSMFIPPPDGLRIGARYLVRLQNMAIDNKIQPWSRVKGHLIETNFPGGSGLGMGMDMQMEGQREKAFVPLIPLPADSFQVHVFRINRMGETRELIQLRTRLFRRRNLGHRRLNEHAELVMTDIGLAFAHNNDQLFEISAADLSEDCAIEYRTVIEPLPNNAIQMAEWIPMLQILEADSTPKQVEKYRARAYWRVTDLLWDEQDEAEKGPQFVQIIEAPPLDMPISGMWDVKDQSCDLHSSKVQMTSALRNYFQKQSLRIQTPYDRLQLLSATLHYLELCVYDLTEELGLTFPAEFYKHLADATYELRMLEESGLDRETVWDSSKNRTGCWMEREIKSILNAIGVLNELIDTDYRVDKLYQSGDEGYLMIFSVVYTIKIHMIFLNDVLKPNVDKKRIKELFTFLTDAGTNWVWATHLLMDYIEPLIFNKRAVNYSKADLRDPNEAKADNTKRL</sequence>
<evidence type="ECO:0000313" key="3">
    <source>
        <dbReference type="Proteomes" id="UP000218231"/>
    </source>
</evidence>
<evidence type="ECO:0000256" key="1">
    <source>
        <dbReference type="SAM" id="MobiDB-lite"/>
    </source>
</evidence>